<keyword evidence="1" id="KW-0378">Hydrolase</keyword>
<dbReference type="Gene3D" id="3.20.110.10">
    <property type="entry name" value="Glycoside hydrolase 38, N terminal domain"/>
    <property type="match status" value="1"/>
</dbReference>
<dbReference type="PANTHER" id="PTHR46017:SF2">
    <property type="entry name" value="MANNOSYLGLYCERATE HYDROLASE"/>
    <property type="match status" value="1"/>
</dbReference>
<evidence type="ECO:0000313" key="5">
    <source>
        <dbReference type="Proteomes" id="UP000285575"/>
    </source>
</evidence>
<reference evidence="4 5" key="1">
    <citation type="submission" date="2019-01" db="EMBL/GenBank/DDBJ databases">
        <authorList>
            <person name="Chen W.-M."/>
        </authorList>
    </citation>
    <scope>NUCLEOTIDE SEQUENCE [LARGE SCALE GENOMIC DNA]</scope>
    <source>
        <strain evidence="4 5">KYPY4</strain>
    </source>
</reference>
<dbReference type="GO" id="GO:0006013">
    <property type="term" value="P:mannose metabolic process"/>
    <property type="evidence" value="ECO:0007669"/>
    <property type="project" value="InterPro"/>
</dbReference>
<dbReference type="Proteomes" id="UP000285575">
    <property type="component" value="Unassembled WGS sequence"/>
</dbReference>
<evidence type="ECO:0000259" key="3">
    <source>
        <dbReference type="SMART" id="SM00872"/>
    </source>
</evidence>
<dbReference type="Gene3D" id="2.70.98.30">
    <property type="entry name" value="Golgi alpha-mannosidase II, domain 4"/>
    <property type="match status" value="1"/>
</dbReference>
<dbReference type="RefSeq" id="WP_128228401.1">
    <property type="nucleotide sequence ID" value="NZ_SACR01000003.1"/>
</dbReference>
<evidence type="ECO:0000256" key="1">
    <source>
        <dbReference type="ARBA" id="ARBA00022801"/>
    </source>
</evidence>
<dbReference type="InterPro" id="IPR000602">
    <property type="entry name" value="Glyco_hydro_38_N"/>
</dbReference>
<dbReference type="InterPro" id="IPR028995">
    <property type="entry name" value="Glyco_hydro_57/38_cen_sf"/>
</dbReference>
<dbReference type="SMART" id="SM00872">
    <property type="entry name" value="Alpha-mann_mid"/>
    <property type="match status" value="1"/>
</dbReference>
<dbReference type="OrthoDB" id="9764050at2"/>
<evidence type="ECO:0000313" key="4">
    <source>
        <dbReference type="EMBL" id="RVU46032.1"/>
    </source>
</evidence>
<gene>
    <name evidence="4" type="ORF">EOE66_09160</name>
</gene>
<accession>A0A437RH03</accession>
<dbReference type="Gene3D" id="1.20.1270.50">
    <property type="entry name" value="Glycoside hydrolase family 38, central domain"/>
    <property type="match status" value="1"/>
</dbReference>
<dbReference type="InterPro" id="IPR037094">
    <property type="entry name" value="Glyco_hydro_38_cen_sf"/>
</dbReference>
<keyword evidence="5" id="KW-1185">Reference proteome</keyword>
<dbReference type="GO" id="GO:0009313">
    <property type="term" value="P:oligosaccharide catabolic process"/>
    <property type="evidence" value="ECO:0007669"/>
    <property type="project" value="TreeGrafter"/>
</dbReference>
<organism evidence="4 5">
    <name type="scientific">Rubrivivax rivuli</name>
    <dbReference type="NCBI Taxonomy" id="1862385"/>
    <lineage>
        <taxon>Bacteria</taxon>
        <taxon>Pseudomonadati</taxon>
        <taxon>Pseudomonadota</taxon>
        <taxon>Betaproteobacteria</taxon>
        <taxon>Burkholderiales</taxon>
        <taxon>Sphaerotilaceae</taxon>
        <taxon>Rubrivivax</taxon>
    </lineage>
</organism>
<dbReference type="AlphaFoldDB" id="A0A437RH03"/>
<proteinExistence type="predicted"/>
<dbReference type="InterPro" id="IPR027291">
    <property type="entry name" value="Glyco_hydro_38_N_sf"/>
</dbReference>
<dbReference type="SUPFAM" id="SSF88688">
    <property type="entry name" value="Families 57/38 glycoside transferase middle domain"/>
    <property type="match status" value="1"/>
</dbReference>
<sequence length="891" mass="96021">MSTASPARPVDVVVQTHWDREWYLPHQTSVARLLEVMARVLPMLEDGRLDSFLFDGQTAAFEDLLAHAEPAMAARARALAAQGRLLLGPWYVMADEFLVSGESLLRNLEVGLADVAAATGRSVEADTTVGYLPDTFGHIAQMPMLLRQFGIGRAVLWRGADAPHSEFDWAAPDGSVVGTVFLTEGYYQHALNLPGHGQGGTGHNALLGYLDRIAARALSPRLLLTQGGDHLLPAADLPQRMAAFNAAQPAYHLQQATLAAHVAAALMGSEGRRATLHGELRHNRQAFVLPDVLSTRRGLKHQHRIAEERLLGETEPLLAQLMPLPDWPTRYLDTCWRLLIQQQAHDSICGCSTDAVHREMATRFTQLAQRLDALRDRAAAAGGLQSLLQHEAADAGGRAKVFADDARLSLFNPLPQAFDGWQVLQLQLRADTLAGVTVRASTQGVTLPAVLLSATPDAIFRSPLDDFPDRLPSLRCEVAVRVSVPGLTALPLEVAPITGTAAPPAGATAGPTGIDNAVLALALDTEGRLVITHKASGLVQRGVLAVQHEFDAGDSYNFSPPHGAVAPQRQVQARWQLLGVSVQGEVREMRLALTMAVSAALDETRQRGRTQTVVNEGELCLRLLGDEPAVRARLVWINRACDQRTRLLWPCGDAAALRHTAADTAFAWLQRPVTLADVPATPTRAEAPVAVNPSLSALAAGPWWLAHRAMHEFEIQHEGGQAQLAVTLVRSVGWLSRRDLRSRGVGAGPDIATPEAQSLGSEVFEFHFGLHPGLGADADGARRDFALDQARRLLRPLLALRGQGGTWREGVEIGNARVQISAVRRLPARPGAPLELRLWNPTDTAQALALTVADWQAVRADGMPCPDAATSTWAVAPHGLLSLRQRSAGPL</sequence>
<dbReference type="SUPFAM" id="SSF88713">
    <property type="entry name" value="Glycoside hydrolase/deacetylase"/>
    <property type="match status" value="1"/>
</dbReference>
<protein>
    <recommendedName>
        <fullName evidence="3">Glycoside hydrolase family 38 central domain-containing protein</fullName>
    </recommendedName>
</protein>
<dbReference type="InterPro" id="IPR015341">
    <property type="entry name" value="Glyco_hydro_38_cen"/>
</dbReference>
<dbReference type="EMBL" id="SACR01000003">
    <property type="protein sequence ID" value="RVU46032.1"/>
    <property type="molecule type" value="Genomic_DNA"/>
</dbReference>
<keyword evidence="2" id="KW-0326">Glycosidase</keyword>
<name>A0A437RH03_9BURK</name>
<dbReference type="InterPro" id="IPR011330">
    <property type="entry name" value="Glyco_hydro/deAcase_b/a-brl"/>
</dbReference>
<evidence type="ECO:0000256" key="2">
    <source>
        <dbReference type="ARBA" id="ARBA00023295"/>
    </source>
</evidence>
<dbReference type="PANTHER" id="PTHR46017">
    <property type="entry name" value="ALPHA-MANNOSIDASE 2C1"/>
    <property type="match status" value="1"/>
</dbReference>
<comment type="caution">
    <text evidence="4">The sequence shown here is derived from an EMBL/GenBank/DDBJ whole genome shotgun (WGS) entry which is preliminary data.</text>
</comment>
<dbReference type="Pfam" id="PF09261">
    <property type="entry name" value="Alpha-mann_mid"/>
    <property type="match status" value="1"/>
</dbReference>
<feature type="domain" description="Glycoside hydrolase family 38 central" evidence="3">
    <location>
        <begin position="292"/>
        <end position="364"/>
    </location>
</feature>
<dbReference type="GO" id="GO:0004559">
    <property type="term" value="F:alpha-mannosidase activity"/>
    <property type="evidence" value="ECO:0007669"/>
    <property type="project" value="InterPro"/>
</dbReference>
<dbReference type="Pfam" id="PF01074">
    <property type="entry name" value="Glyco_hydro_38N"/>
    <property type="match status" value="1"/>
</dbReference>